<evidence type="ECO:0000256" key="1">
    <source>
        <dbReference type="ARBA" id="ARBA00004123"/>
    </source>
</evidence>
<organism evidence="7">
    <name type="scientific">Echinostoma caproni</name>
    <dbReference type="NCBI Taxonomy" id="27848"/>
    <lineage>
        <taxon>Eukaryota</taxon>
        <taxon>Metazoa</taxon>
        <taxon>Spiralia</taxon>
        <taxon>Lophotrochozoa</taxon>
        <taxon>Platyhelminthes</taxon>
        <taxon>Trematoda</taxon>
        <taxon>Digenea</taxon>
        <taxon>Plagiorchiida</taxon>
        <taxon>Echinostomata</taxon>
        <taxon>Echinostomatoidea</taxon>
        <taxon>Echinostomatidae</taxon>
        <taxon>Echinostoma</taxon>
    </lineage>
</organism>
<accession>A0A183B6G8</accession>
<reference evidence="5 6" key="2">
    <citation type="submission" date="2018-11" db="EMBL/GenBank/DDBJ databases">
        <authorList>
            <consortium name="Pathogen Informatics"/>
        </authorList>
    </citation>
    <scope>NUCLEOTIDE SEQUENCE [LARGE SCALE GENOMIC DNA]</scope>
    <source>
        <strain evidence="5 6">Egypt</strain>
    </source>
</reference>
<dbReference type="GO" id="GO:0005634">
    <property type="term" value="C:nucleus"/>
    <property type="evidence" value="ECO:0007669"/>
    <property type="project" value="UniProtKB-SubCell"/>
</dbReference>
<evidence type="ECO:0000313" key="7">
    <source>
        <dbReference type="WBParaSite" id="ECPE_0001484301-mRNA-1"/>
    </source>
</evidence>
<proteinExistence type="inferred from homology"/>
<evidence type="ECO:0000313" key="5">
    <source>
        <dbReference type="EMBL" id="VDP92074.1"/>
    </source>
</evidence>
<evidence type="ECO:0000256" key="2">
    <source>
        <dbReference type="ARBA" id="ARBA00007925"/>
    </source>
</evidence>
<dbReference type="Pfam" id="PF09739">
    <property type="entry name" value="MCM_bind"/>
    <property type="match status" value="1"/>
</dbReference>
<dbReference type="PANTHER" id="PTHR13489:SF0">
    <property type="entry name" value="MINI-CHROMOSOME MAINTENANCE COMPLEX-BINDING PROTEIN"/>
    <property type="match status" value="1"/>
</dbReference>
<dbReference type="EMBL" id="UZAN01058591">
    <property type="protein sequence ID" value="VDP92074.1"/>
    <property type="molecule type" value="Genomic_DNA"/>
</dbReference>
<evidence type="ECO:0000256" key="3">
    <source>
        <dbReference type="ARBA" id="ARBA00015405"/>
    </source>
</evidence>
<name>A0A183B6G8_9TREM</name>
<dbReference type="WBParaSite" id="ECPE_0001484301-mRNA-1">
    <property type="protein sequence ID" value="ECPE_0001484301-mRNA-1"/>
    <property type="gene ID" value="ECPE_0001484301"/>
</dbReference>
<comment type="subcellular location">
    <subcellularLocation>
        <location evidence="1">Nucleus</location>
    </subcellularLocation>
</comment>
<dbReference type="AlphaFoldDB" id="A0A183B6G8"/>
<dbReference type="Proteomes" id="UP000272942">
    <property type="component" value="Unassembled WGS sequence"/>
</dbReference>
<protein>
    <recommendedName>
        <fullName evidence="3">Mini-chromosome maintenance complex-binding protein</fullName>
    </recommendedName>
</protein>
<sequence>MRRKHFPLRRSVKEAKVYENSKDSLKINEVVHIYGILEHTRLGSSAFHDECMQDGKGSEPVPRVHALFIRRLKHNNPLVIDCSVSLSSIIDDIKAVRQNIMKLLTSCLHCDEAVAQYTLLHLISSRLLAESPYPTTLPALNLICIATSTGLIPDTSSDAEPMEVQTECDLSLELWSRLHEIVPKLVTQLATVDLTLDSLNNGPCLMPIRDPSKGVLDAGRLQVPDGTQVGSEFSPFQLVLFGLGSLILSNFRISPGNLCITLASFVKVDCTFV</sequence>
<dbReference type="GO" id="GO:0003682">
    <property type="term" value="F:chromatin binding"/>
    <property type="evidence" value="ECO:0007669"/>
    <property type="project" value="TreeGrafter"/>
</dbReference>
<evidence type="ECO:0000313" key="6">
    <source>
        <dbReference type="Proteomes" id="UP000272942"/>
    </source>
</evidence>
<keyword evidence="4" id="KW-0539">Nucleus</keyword>
<comment type="similarity">
    <text evidence="2">Belongs to the MCMBP family.</text>
</comment>
<dbReference type="InterPro" id="IPR019140">
    <property type="entry name" value="MCM_complex-bd"/>
</dbReference>
<keyword evidence="6" id="KW-1185">Reference proteome</keyword>
<dbReference type="OrthoDB" id="329666at2759"/>
<evidence type="ECO:0000256" key="4">
    <source>
        <dbReference type="ARBA" id="ARBA00023242"/>
    </source>
</evidence>
<dbReference type="GO" id="GO:0006261">
    <property type="term" value="P:DNA-templated DNA replication"/>
    <property type="evidence" value="ECO:0007669"/>
    <property type="project" value="TreeGrafter"/>
</dbReference>
<dbReference type="PANTHER" id="PTHR13489">
    <property type="entry name" value="MINI-CHROMOSOME MAINTENANCE COMPLEX-BINDING PROTEIN"/>
    <property type="match status" value="1"/>
</dbReference>
<gene>
    <name evidence="5" type="ORF">ECPE_LOCUS14802</name>
</gene>
<reference evidence="7" key="1">
    <citation type="submission" date="2016-06" db="UniProtKB">
        <authorList>
            <consortium name="WormBaseParasite"/>
        </authorList>
    </citation>
    <scope>IDENTIFICATION</scope>
</reference>